<accession>A0A938BPJ2</accession>
<evidence type="ECO:0000313" key="3">
    <source>
        <dbReference type="EMBL" id="MBM3316260.1"/>
    </source>
</evidence>
<comment type="caution">
    <text evidence="3">The sequence shown here is derived from an EMBL/GenBank/DDBJ whole genome shotgun (WGS) entry which is preliminary data.</text>
</comment>
<reference evidence="3" key="1">
    <citation type="submission" date="2019-03" db="EMBL/GenBank/DDBJ databases">
        <title>Lake Tanganyika Metagenome-Assembled Genomes (MAGs).</title>
        <authorList>
            <person name="Tran P."/>
        </authorList>
    </citation>
    <scope>NUCLEOTIDE SEQUENCE</scope>
    <source>
        <strain evidence="3">M_DeepCast_400m_m2_100</strain>
    </source>
</reference>
<dbReference type="Pfam" id="PF02272">
    <property type="entry name" value="DHHA1"/>
    <property type="match status" value="1"/>
</dbReference>
<gene>
    <name evidence="3" type="ORF">FJY75_00265</name>
</gene>
<dbReference type="Proteomes" id="UP000748308">
    <property type="component" value="Unassembled WGS sequence"/>
</dbReference>
<dbReference type="GO" id="GO:0003676">
    <property type="term" value="F:nucleic acid binding"/>
    <property type="evidence" value="ECO:0007669"/>
    <property type="project" value="InterPro"/>
</dbReference>
<dbReference type="InterPro" id="IPR038763">
    <property type="entry name" value="DHH_sf"/>
</dbReference>
<feature type="domain" description="DHHA1" evidence="2">
    <location>
        <begin position="252"/>
        <end position="331"/>
    </location>
</feature>
<dbReference type="InterPro" id="IPR051319">
    <property type="entry name" value="Oligoribo/pAp-PDE_c-di-AMP_PDE"/>
</dbReference>
<name>A0A938BPJ2_UNCEI</name>
<protein>
    <submittedName>
        <fullName evidence="3">Bifunctional oligoribonuclease/PAP phosphatase NrnA</fullName>
    </submittedName>
</protein>
<organism evidence="3 4">
    <name type="scientific">Eiseniibacteriota bacterium</name>
    <dbReference type="NCBI Taxonomy" id="2212470"/>
    <lineage>
        <taxon>Bacteria</taxon>
        <taxon>Candidatus Eiseniibacteriota</taxon>
    </lineage>
</organism>
<dbReference type="PANTHER" id="PTHR47618:SF1">
    <property type="entry name" value="BIFUNCTIONAL OLIGORIBONUCLEASE AND PAP PHOSPHATASE NRNA"/>
    <property type="match status" value="1"/>
</dbReference>
<sequence>MIIPPPPREARGLLGFCEQACAVVAAAERVLLASHVFPEADSVGSEAALARHLTRLGKQVRVRNPSPVQEIYRFLAELSGLPGAAWDDGPGELPAHDLVIVVDVSDWDYMGPLGPRVRASSAPKILFDHHQSRAPEGALALIDTEASSTGEVLYRYFLATGAPIDPPMAGALYASLLFDTGSFRLRNTRDETLLIAAELIRLGASHTETVARLFENESFSRVELLTAALTRVVSEVEGRLAWTFLPGDMFRRTGTTAADADGVIDHMMSIRGVELAVLFRELPGCGVKVTFRSKGGCDVGRLARRLGGGGRPTAAGVTLEKPLEASIGEVLPHAREQARGGAPA</sequence>
<dbReference type="InterPro" id="IPR001667">
    <property type="entry name" value="DDH_dom"/>
</dbReference>
<evidence type="ECO:0000259" key="2">
    <source>
        <dbReference type="Pfam" id="PF02272"/>
    </source>
</evidence>
<dbReference type="SUPFAM" id="SSF64182">
    <property type="entry name" value="DHH phosphoesterases"/>
    <property type="match status" value="1"/>
</dbReference>
<dbReference type="AlphaFoldDB" id="A0A938BPJ2"/>
<dbReference type="PANTHER" id="PTHR47618">
    <property type="entry name" value="BIFUNCTIONAL OLIGORIBONUCLEASE AND PAP PHOSPHATASE NRNA"/>
    <property type="match status" value="1"/>
</dbReference>
<dbReference type="Gene3D" id="3.10.310.30">
    <property type="match status" value="1"/>
</dbReference>
<evidence type="ECO:0000313" key="4">
    <source>
        <dbReference type="Proteomes" id="UP000748308"/>
    </source>
</evidence>
<dbReference type="Pfam" id="PF01368">
    <property type="entry name" value="DHH"/>
    <property type="match status" value="1"/>
</dbReference>
<dbReference type="EMBL" id="VGIY01000003">
    <property type="protein sequence ID" value="MBM3316260.1"/>
    <property type="molecule type" value="Genomic_DNA"/>
</dbReference>
<dbReference type="InterPro" id="IPR003156">
    <property type="entry name" value="DHHA1_dom"/>
</dbReference>
<proteinExistence type="predicted"/>
<feature type="domain" description="DDH" evidence="1">
    <location>
        <begin position="30"/>
        <end position="174"/>
    </location>
</feature>
<evidence type="ECO:0000259" key="1">
    <source>
        <dbReference type="Pfam" id="PF01368"/>
    </source>
</evidence>
<dbReference type="Gene3D" id="3.90.1640.10">
    <property type="entry name" value="inorganic pyrophosphatase (n-terminal core)"/>
    <property type="match status" value="1"/>
</dbReference>